<dbReference type="GO" id="GO:0034715">
    <property type="term" value="C:pICln-Sm protein complex"/>
    <property type="evidence" value="ECO:0007669"/>
    <property type="project" value="TreeGrafter"/>
</dbReference>
<accession>A0A1Y3EZQ1</accession>
<proteinExistence type="predicted"/>
<dbReference type="EMBL" id="LVZM01001307">
    <property type="protein sequence ID" value="OUC49257.1"/>
    <property type="molecule type" value="Genomic_DNA"/>
</dbReference>
<comment type="caution">
    <text evidence="5">The sequence shown here is derived from an EMBL/GenBank/DDBJ whole genome shotgun (WGS) entry which is preliminary data.</text>
</comment>
<dbReference type="Pfam" id="PF03517">
    <property type="entry name" value="Voldacs"/>
    <property type="match status" value="1"/>
</dbReference>
<evidence type="ECO:0000256" key="3">
    <source>
        <dbReference type="ARBA" id="ARBA00022490"/>
    </source>
</evidence>
<dbReference type="GO" id="GO:0045292">
    <property type="term" value="P:mRNA cis splicing, via spliceosome"/>
    <property type="evidence" value="ECO:0007669"/>
    <property type="project" value="TreeGrafter"/>
</dbReference>
<dbReference type="InterPro" id="IPR039924">
    <property type="entry name" value="ICln/Lot5/Saf5"/>
</dbReference>
<dbReference type="PANTHER" id="PTHR21399:SF0">
    <property type="entry name" value="METHYLOSOME SUBUNIT PICLN"/>
    <property type="match status" value="1"/>
</dbReference>
<keyword evidence="4" id="KW-0539">Nucleus</keyword>
<evidence type="ECO:0000313" key="5">
    <source>
        <dbReference type="EMBL" id="OUC49257.1"/>
    </source>
</evidence>
<evidence type="ECO:0000313" key="6">
    <source>
        <dbReference type="Proteomes" id="UP000243006"/>
    </source>
</evidence>
<dbReference type="InterPro" id="IPR011993">
    <property type="entry name" value="PH-like_dom_sf"/>
</dbReference>
<dbReference type="GO" id="GO:0005829">
    <property type="term" value="C:cytosol"/>
    <property type="evidence" value="ECO:0007669"/>
    <property type="project" value="TreeGrafter"/>
</dbReference>
<gene>
    <name evidence="5" type="ORF">D917_05559</name>
</gene>
<dbReference type="Gene3D" id="2.30.29.30">
    <property type="entry name" value="Pleckstrin-homology domain (PH domain)/Phosphotyrosine-binding domain (PTB)"/>
    <property type="match status" value="1"/>
</dbReference>
<keyword evidence="3" id="KW-0963">Cytoplasm</keyword>
<evidence type="ECO:0000256" key="2">
    <source>
        <dbReference type="ARBA" id="ARBA00004496"/>
    </source>
</evidence>
<sequence>MAGLQQISLPSNDDVTYKEDSVLAYVNKDFCGTGTLFICYNGIIWANENKLGFELPYSTIAMHAICRDLSVVPHESLYIFQDFSKDESQCLNEQHFNIDVLVTDSKDEVSNENGEDGENNEQMDATNSVYYHFAPSSPESLNTIFQMITKVQSEECFDDFEETLPYDMCTLSKEEQELLDRMGGGSSLDKGVFSVHFVHSWRELPKLVAQPEADELLSCHTLLETNVLQPLPQFLSIQSMYHAKRTTALLLNKRTCKNSPLKRNDTCRAASDPIAKVTQK</sequence>
<evidence type="ECO:0000256" key="1">
    <source>
        <dbReference type="ARBA" id="ARBA00004123"/>
    </source>
</evidence>
<organism evidence="5 6">
    <name type="scientific">Trichinella nativa</name>
    <dbReference type="NCBI Taxonomy" id="6335"/>
    <lineage>
        <taxon>Eukaryota</taxon>
        <taxon>Metazoa</taxon>
        <taxon>Ecdysozoa</taxon>
        <taxon>Nematoda</taxon>
        <taxon>Enoplea</taxon>
        <taxon>Dorylaimia</taxon>
        <taxon>Trichinellida</taxon>
        <taxon>Trichinellidae</taxon>
        <taxon>Trichinella</taxon>
    </lineage>
</organism>
<dbReference type="AlphaFoldDB" id="A0A1Y3EZQ1"/>
<protein>
    <submittedName>
        <fullName evidence="5">Nucleotide-sensitive chloride conductance regulator</fullName>
    </submittedName>
</protein>
<evidence type="ECO:0000256" key="4">
    <source>
        <dbReference type="ARBA" id="ARBA00023242"/>
    </source>
</evidence>
<dbReference type="Proteomes" id="UP000243006">
    <property type="component" value="Unassembled WGS sequence"/>
</dbReference>
<comment type="subcellular location">
    <subcellularLocation>
        <location evidence="2">Cytoplasm</location>
    </subcellularLocation>
    <subcellularLocation>
        <location evidence="1">Nucleus</location>
    </subcellularLocation>
</comment>
<reference evidence="5 6" key="1">
    <citation type="submission" date="2015-04" db="EMBL/GenBank/DDBJ databases">
        <title>Draft genome of the roundworm Trichinella nativa.</title>
        <authorList>
            <person name="Mitreva M."/>
        </authorList>
    </citation>
    <scope>NUCLEOTIDE SEQUENCE [LARGE SCALE GENOMIC DNA]</scope>
    <source>
        <strain evidence="5 6">ISS45</strain>
    </source>
</reference>
<dbReference type="GO" id="GO:0000387">
    <property type="term" value="P:spliceosomal snRNP assembly"/>
    <property type="evidence" value="ECO:0007669"/>
    <property type="project" value="TreeGrafter"/>
</dbReference>
<dbReference type="PANTHER" id="PTHR21399">
    <property type="entry name" value="CHLORIDE CONDUCTANCE REGULATORY PROTEIN ICLN"/>
    <property type="match status" value="1"/>
</dbReference>
<name>A0A1Y3EZQ1_9BILA</name>
<dbReference type="GO" id="GO:0005681">
    <property type="term" value="C:spliceosomal complex"/>
    <property type="evidence" value="ECO:0007669"/>
    <property type="project" value="TreeGrafter"/>
</dbReference>